<dbReference type="Gene3D" id="2.60.40.3120">
    <property type="match status" value="1"/>
</dbReference>
<keyword evidence="9" id="KW-0482">Metalloprotease</keyword>
<comment type="subcellular location">
    <subcellularLocation>
        <location evidence="2">Cytoplasm</location>
    </subcellularLocation>
</comment>
<reference evidence="15" key="1">
    <citation type="journal article" date="2016" name="Sci. Rep.">
        <title>Molecular characterization of firefly nuptial gifts: a multi-omics approach sheds light on postcopulatory sexual selection.</title>
        <authorList>
            <person name="Al-Wathiqui N."/>
            <person name="Fallon T.R."/>
            <person name="South A."/>
            <person name="Weng J.K."/>
            <person name="Lewis S.M."/>
        </authorList>
    </citation>
    <scope>NUCLEOTIDE SEQUENCE</scope>
</reference>
<evidence type="ECO:0000256" key="2">
    <source>
        <dbReference type="ARBA" id="ARBA00004496"/>
    </source>
</evidence>
<evidence type="ECO:0000256" key="7">
    <source>
        <dbReference type="ARBA" id="ARBA00022801"/>
    </source>
</evidence>
<dbReference type="Gene3D" id="3.40.630.10">
    <property type="entry name" value="Zn peptidases"/>
    <property type="match status" value="2"/>
</dbReference>
<keyword evidence="7" id="KW-0378">Hydrolase</keyword>
<dbReference type="Pfam" id="PF00246">
    <property type="entry name" value="Peptidase_M14"/>
    <property type="match status" value="1"/>
</dbReference>
<organism evidence="15">
    <name type="scientific">Photinus pyralis</name>
    <name type="common">Common eastern firefly</name>
    <name type="synonym">Lampyris pyralis</name>
    <dbReference type="NCBI Taxonomy" id="7054"/>
    <lineage>
        <taxon>Eukaryota</taxon>
        <taxon>Metazoa</taxon>
        <taxon>Ecdysozoa</taxon>
        <taxon>Arthropoda</taxon>
        <taxon>Hexapoda</taxon>
        <taxon>Insecta</taxon>
        <taxon>Pterygota</taxon>
        <taxon>Neoptera</taxon>
        <taxon>Endopterygota</taxon>
        <taxon>Coleoptera</taxon>
        <taxon>Polyphaga</taxon>
        <taxon>Elateriformia</taxon>
        <taxon>Elateroidea</taxon>
        <taxon>Lampyridae</taxon>
        <taxon>Lampyrinae</taxon>
        <taxon>Photinus</taxon>
    </lineage>
</organism>
<feature type="region of interest" description="Disordered" evidence="13">
    <location>
        <begin position="864"/>
        <end position="895"/>
    </location>
</feature>
<keyword evidence="8" id="KW-0862">Zinc</keyword>
<dbReference type="EMBL" id="GEZM01061457">
    <property type="protein sequence ID" value="JAV70465.1"/>
    <property type="molecule type" value="Transcribed_RNA"/>
</dbReference>
<dbReference type="PANTHER" id="PTHR12756">
    <property type="entry name" value="CYTOSOLIC CARBOXYPEPTIDASE"/>
    <property type="match status" value="1"/>
</dbReference>
<feature type="domain" description="Peptidase M14" evidence="14">
    <location>
        <begin position="151"/>
        <end position="593"/>
    </location>
</feature>
<evidence type="ECO:0000256" key="9">
    <source>
        <dbReference type="ARBA" id="ARBA00023049"/>
    </source>
</evidence>
<feature type="active site" description="Proton donor/acceptor" evidence="12">
    <location>
        <position position="541"/>
    </location>
</feature>
<keyword evidence="4" id="KW-0963">Cytoplasm</keyword>
<dbReference type="EMBL" id="GEZM01061464">
    <property type="protein sequence ID" value="JAV70458.1"/>
    <property type="molecule type" value="Transcribed_RNA"/>
</dbReference>
<feature type="compositionally biased region" description="Polar residues" evidence="13">
    <location>
        <begin position="731"/>
        <end position="746"/>
    </location>
</feature>
<evidence type="ECO:0000256" key="10">
    <source>
        <dbReference type="ARBA" id="ARBA00024524"/>
    </source>
</evidence>
<evidence type="ECO:0000313" key="15">
    <source>
        <dbReference type="EMBL" id="JAV70452.1"/>
    </source>
</evidence>
<dbReference type="GO" id="GO:0008270">
    <property type="term" value="F:zinc ion binding"/>
    <property type="evidence" value="ECO:0007669"/>
    <property type="project" value="InterPro"/>
</dbReference>
<dbReference type="GO" id="GO:0004181">
    <property type="term" value="F:metallocarboxypeptidase activity"/>
    <property type="evidence" value="ECO:0007669"/>
    <property type="project" value="InterPro"/>
</dbReference>
<dbReference type="EMBL" id="GEZM01061476">
    <property type="protein sequence ID" value="JAV70446.1"/>
    <property type="molecule type" value="Transcribed_RNA"/>
</dbReference>
<comment type="catalytic activity">
    <reaction evidence="10">
        <text>C-terminal L-alpha-aminoacyl-L-glutamyl-L-glutamyl-[tubulin] + H2O = C-terminal L-alpha-aminoacyl-L-glutamyl-[tubulin] + L-glutamate</text>
        <dbReference type="Rhea" id="RHEA:63792"/>
        <dbReference type="Rhea" id="RHEA-COMP:16435"/>
        <dbReference type="Rhea" id="RHEA-COMP:16436"/>
        <dbReference type="ChEBI" id="CHEBI:15377"/>
        <dbReference type="ChEBI" id="CHEBI:29985"/>
        <dbReference type="ChEBI" id="CHEBI:149555"/>
        <dbReference type="ChEBI" id="CHEBI:149556"/>
        <dbReference type="EC" id="3.4.17.24"/>
    </reaction>
    <physiologicalReaction direction="left-to-right" evidence="10">
        <dbReference type="Rhea" id="RHEA:63793"/>
    </physiologicalReaction>
</comment>
<feature type="region of interest" description="Disordered" evidence="13">
    <location>
        <begin position="688"/>
        <end position="753"/>
    </location>
</feature>
<evidence type="ECO:0000256" key="12">
    <source>
        <dbReference type="PROSITE-ProRule" id="PRU01379"/>
    </source>
</evidence>
<dbReference type="EMBL" id="GEZM01061473">
    <property type="protein sequence ID" value="JAV70449.1"/>
    <property type="molecule type" value="Transcribed_RNA"/>
</dbReference>
<keyword evidence="5" id="KW-0645">Protease</keyword>
<dbReference type="InterPro" id="IPR050821">
    <property type="entry name" value="Cytosolic_carboxypeptidase"/>
</dbReference>
<evidence type="ECO:0000256" key="5">
    <source>
        <dbReference type="ARBA" id="ARBA00022670"/>
    </source>
</evidence>
<evidence type="ECO:0000259" key="14">
    <source>
        <dbReference type="PROSITE" id="PS52035"/>
    </source>
</evidence>
<dbReference type="EC" id="3.4.17.24" evidence="11"/>
<feature type="compositionally biased region" description="Low complexity" evidence="13">
    <location>
        <begin position="689"/>
        <end position="701"/>
    </location>
</feature>
<evidence type="ECO:0000256" key="8">
    <source>
        <dbReference type="ARBA" id="ARBA00022833"/>
    </source>
</evidence>
<proteinExistence type="inferred from homology"/>
<evidence type="ECO:0000256" key="11">
    <source>
        <dbReference type="ARBA" id="ARBA00026108"/>
    </source>
</evidence>
<accession>A0A1Y1L9X4</accession>
<keyword evidence="6" id="KW-0479">Metal-binding</keyword>
<feature type="compositionally biased region" description="Basic residues" evidence="13">
    <location>
        <begin position="882"/>
        <end position="895"/>
    </location>
</feature>
<evidence type="ECO:0000256" key="13">
    <source>
        <dbReference type="SAM" id="MobiDB-lite"/>
    </source>
</evidence>
<evidence type="ECO:0000256" key="4">
    <source>
        <dbReference type="ARBA" id="ARBA00022490"/>
    </source>
</evidence>
<dbReference type="InterPro" id="IPR034286">
    <property type="entry name" value="M14_AGBL5-like"/>
</dbReference>
<dbReference type="AlphaFoldDB" id="A0A1Y1L9X4"/>
<protein>
    <recommendedName>
        <fullName evidence="11">tubulin-glutamate carboxypeptidase</fullName>
        <ecNumber evidence="11">3.4.17.24</ecNumber>
    </recommendedName>
</protein>
<dbReference type="InterPro" id="IPR000834">
    <property type="entry name" value="Peptidase_M14"/>
</dbReference>
<dbReference type="PROSITE" id="PS52035">
    <property type="entry name" value="PEPTIDASE_M14"/>
    <property type="match status" value="1"/>
</dbReference>
<dbReference type="GO" id="GO:0006508">
    <property type="term" value="P:proteolysis"/>
    <property type="evidence" value="ECO:0007669"/>
    <property type="project" value="UniProtKB-KW"/>
</dbReference>
<dbReference type="PANTHER" id="PTHR12756:SF12">
    <property type="entry name" value="CYTOSOLIC CARBOXYPEPTIDASE-LIKE PROTEIN 5"/>
    <property type="match status" value="1"/>
</dbReference>
<dbReference type="EMBL" id="GEZM01061481">
    <property type="protein sequence ID" value="JAV70441.1"/>
    <property type="molecule type" value="Transcribed_RNA"/>
</dbReference>
<evidence type="ECO:0000256" key="3">
    <source>
        <dbReference type="ARBA" id="ARBA00005988"/>
    </source>
</evidence>
<dbReference type="EMBL" id="GEZM01061470">
    <property type="protein sequence ID" value="JAV70452.1"/>
    <property type="molecule type" value="Transcribed_RNA"/>
</dbReference>
<name>A0A1Y1L9X4_PHOPY</name>
<comment type="cofactor">
    <cofactor evidence="1">
        <name>Zn(2+)</name>
        <dbReference type="ChEBI" id="CHEBI:29105"/>
    </cofactor>
</comment>
<dbReference type="CDD" id="cd06236">
    <property type="entry name" value="M14_AGBL5_like"/>
    <property type="match status" value="1"/>
</dbReference>
<sequence>MDDLECAGFEFFSNFDSANLSRVEYVPCFESATQSSRSTLQDVHDVEFNIWTKPDCFGTEFENANRTWFYFGIRANAPELVVKLNLVDLNRQGKMYSQGMAPVFRIVPGKLQWERVRDKPSYSMNDNIFTLSFKYKTPENVQSIVYFAFTYPYSYAELINTLNTNDERFLDKAVLSRDDIYYVREAICFSLEGRRVELLTISSYHNISNEREARLKDLFPEKHVLRPFRFIGKKVIFISARVHPGETPSSFVFNGILNLLLSVDNPVAIVLRRLYVFKLIPMLNPDGVARGHYRTDTRGVNLNRMYLNPSLTLHPSIFAARALIRYHHFGYEKEDHFCETIDLPNDNDDISSMEDNHGGNDHKLSKRVSHMTLEENKNTDSITNCYCKYEANVTEVEKSEPEVSNEITNINNGVSFSAEKGLTENHENKISKVADDDENTEYGDLNSNESGLFMYLDMHGHASKKGIFMYGNHFEDFERNIDCMLLPKIMSINNFNFHFTACNFTERNMYLKDRRDGMSREGSGRVAVLKLTGLVRSYTLECNYNTGSLVNVLPSTIKESGRGVHTIPIPPKYNPHIFEEVGKTLGASILDLTGDNPITRLPNSQFHSLNGVRDWLKMHCVNELGETRCVPARFKLRKSSSLRAQGKSLRGAVLKTRSPSIRDAKRIMVKAVHSTSVVPVERKENICASSPRNSSQPSCSNIVTVPRPRPKVLFDSTRSKSRKESTLKLKGNTTVEKSKSASNVKHSQSRHNATKLKSVKLDAIKEKEQKGTNTENPSRLKLHEICFLKGTEGKRMIAKYKGKCDGRKGSDSDLIVQWDSHNAAQVFSHKVKGYGIKALPSLGGDPGPTKGLFRVYNFSKSKKSKRPLRRLASSNDVPTKIDKHKKRRTLKGQTS</sequence>
<evidence type="ECO:0000256" key="1">
    <source>
        <dbReference type="ARBA" id="ARBA00001947"/>
    </source>
</evidence>
<evidence type="ECO:0000256" key="6">
    <source>
        <dbReference type="ARBA" id="ARBA00022723"/>
    </source>
</evidence>
<comment type="similarity">
    <text evidence="3 12">Belongs to the peptidase M14 family.</text>
</comment>
<dbReference type="GO" id="GO:0005737">
    <property type="term" value="C:cytoplasm"/>
    <property type="evidence" value="ECO:0007669"/>
    <property type="project" value="UniProtKB-SubCell"/>
</dbReference>
<dbReference type="SUPFAM" id="SSF53187">
    <property type="entry name" value="Zn-dependent exopeptidases"/>
    <property type="match status" value="1"/>
</dbReference>